<dbReference type="PROSITE" id="PS50240">
    <property type="entry name" value="TRYPSIN_DOM"/>
    <property type="match status" value="1"/>
</dbReference>
<dbReference type="PROSITE" id="PS00134">
    <property type="entry name" value="TRYPSIN_HIS"/>
    <property type="match status" value="1"/>
</dbReference>
<dbReference type="EMBL" id="CP111013">
    <property type="protein sequence ID" value="WAQ96127.1"/>
    <property type="molecule type" value="Genomic_DNA"/>
</dbReference>
<evidence type="ECO:0000256" key="1">
    <source>
        <dbReference type="ARBA" id="ARBA00023157"/>
    </source>
</evidence>
<gene>
    <name evidence="4" type="ORF">MAR_028817</name>
</gene>
<dbReference type="SMART" id="SM00020">
    <property type="entry name" value="Tryp_SPc"/>
    <property type="match status" value="1"/>
</dbReference>
<dbReference type="Gene3D" id="2.40.10.10">
    <property type="entry name" value="Trypsin-like serine proteases"/>
    <property type="match status" value="1"/>
</dbReference>
<dbReference type="InterPro" id="IPR033116">
    <property type="entry name" value="TRYPSIN_SER"/>
</dbReference>
<dbReference type="PANTHER" id="PTHR24252:SF7">
    <property type="entry name" value="HYALIN"/>
    <property type="match status" value="1"/>
</dbReference>
<dbReference type="InterPro" id="IPR043504">
    <property type="entry name" value="Peptidase_S1_PA_chymotrypsin"/>
</dbReference>
<evidence type="ECO:0000313" key="4">
    <source>
        <dbReference type="EMBL" id="WAQ96127.1"/>
    </source>
</evidence>
<evidence type="ECO:0000313" key="5">
    <source>
        <dbReference type="Proteomes" id="UP001164746"/>
    </source>
</evidence>
<dbReference type="InterPro" id="IPR018114">
    <property type="entry name" value="TRYPSIN_HIS"/>
</dbReference>
<dbReference type="PROSITE" id="PS00135">
    <property type="entry name" value="TRYPSIN_SER"/>
    <property type="match status" value="1"/>
</dbReference>
<dbReference type="InterPro" id="IPR001314">
    <property type="entry name" value="Peptidase_S1A"/>
</dbReference>
<proteinExistence type="predicted"/>
<evidence type="ECO:0000259" key="3">
    <source>
        <dbReference type="PROSITE" id="PS50240"/>
    </source>
</evidence>
<keyword evidence="2" id="KW-0378">Hydrolase</keyword>
<organism evidence="4 5">
    <name type="scientific">Mya arenaria</name>
    <name type="common">Soft-shell clam</name>
    <dbReference type="NCBI Taxonomy" id="6604"/>
    <lineage>
        <taxon>Eukaryota</taxon>
        <taxon>Metazoa</taxon>
        <taxon>Spiralia</taxon>
        <taxon>Lophotrochozoa</taxon>
        <taxon>Mollusca</taxon>
        <taxon>Bivalvia</taxon>
        <taxon>Autobranchia</taxon>
        <taxon>Heteroconchia</taxon>
        <taxon>Euheterodonta</taxon>
        <taxon>Imparidentia</taxon>
        <taxon>Neoheterodontei</taxon>
        <taxon>Myida</taxon>
        <taxon>Myoidea</taxon>
        <taxon>Myidae</taxon>
        <taxon>Mya</taxon>
    </lineage>
</organism>
<evidence type="ECO:0000256" key="2">
    <source>
        <dbReference type="RuleBase" id="RU363034"/>
    </source>
</evidence>
<feature type="domain" description="Peptidase S1" evidence="3">
    <location>
        <begin position="1"/>
        <end position="215"/>
    </location>
</feature>
<dbReference type="PRINTS" id="PR00722">
    <property type="entry name" value="CHYMOTRYPSIN"/>
</dbReference>
<accession>A0ABY7DEP4</accession>
<dbReference type="Pfam" id="PF00089">
    <property type="entry name" value="Trypsin"/>
    <property type="match status" value="1"/>
</dbReference>
<dbReference type="SUPFAM" id="SSF50494">
    <property type="entry name" value="Trypsin-like serine proteases"/>
    <property type="match status" value="1"/>
</dbReference>
<dbReference type="CDD" id="cd00190">
    <property type="entry name" value="Tryp_SPc"/>
    <property type="match status" value="1"/>
</dbReference>
<dbReference type="InterPro" id="IPR001254">
    <property type="entry name" value="Trypsin_dom"/>
</dbReference>
<reference evidence="4" key="1">
    <citation type="submission" date="2022-11" db="EMBL/GenBank/DDBJ databases">
        <title>Centuries of genome instability and evolution in soft-shell clam transmissible cancer (bioRxiv).</title>
        <authorList>
            <person name="Hart S.F.M."/>
            <person name="Yonemitsu M.A."/>
            <person name="Giersch R.M."/>
            <person name="Beal B.F."/>
            <person name="Arriagada G."/>
            <person name="Davis B.W."/>
            <person name="Ostrander E.A."/>
            <person name="Goff S.P."/>
            <person name="Metzger M.J."/>
        </authorList>
    </citation>
    <scope>NUCLEOTIDE SEQUENCE</scope>
    <source>
        <strain evidence="4">MELC-2E11</strain>
        <tissue evidence="4">Siphon/mantle</tissue>
    </source>
</reference>
<keyword evidence="5" id="KW-1185">Reference proteome</keyword>
<name>A0ABY7DEP4_MYAAR</name>
<keyword evidence="2" id="KW-0720">Serine protease</keyword>
<keyword evidence="1" id="KW-1015">Disulfide bond</keyword>
<sequence length="228" mass="25045">MAQEILCAGTLIDKRWVLTAAHCFDNFRPTSSSFQVVVGDYNTKSTDLHEHSVSVNHVYKHNEYHPGRHGNDIALIKLSQGVTRSKRQVWQACLPKFDTEPFGPGDSCYVTGWGESRGTTTTGILQEAMVPIINKTLCNTWYNNTLGPGMICAGYQFGGIDACRGDSGGPLSCKRGDRWFIAGIVSWGEGCAKAHHPGVYTDVTYYSPWIADVIHRNTATITPADLFG</sequence>
<dbReference type="PANTHER" id="PTHR24252">
    <property type="entry name" value="ACROSIN-RELATED"/>
    <property type="match status" value="1"/>
</dbReference>
<dbReference type="InterPro" id="IPR009003">
    <property type="entry name" value="Peptidase_S1_PA"/>
</dbReference>
<protein>
    <submittedName>
        <fullName evidence="4">NETR-like protein</fullName>
    </submittedName>
</protein>
<keyword evidence="2" id="KW-0645">Protease</keyword>
<dbReference type="Proteomes" id="UP001164746">
    <property type="component" value="Chromosome 2"/>
</dbReference>